<dbReference type="Proteomes" id="UP000188602">
    <property type="component" value="Unassembled WGS sequence"/>
</dbReference>
<evidence type="ECO:0000313" key="4">
    <source>
        <dbReference type="Proteomes" id="UP000188602"/>
    </source>
</evidence>
<evidence type="ECO:0000256" key="2">
    <source>
        <dbReference type="SAM" id="Phobius"/>
    </source>
</evidence>
<keyword evidence="2" id="KW-1133">Transmembrane helix</keyword>
<feature type="region of interest" description="Disordered" evidence="1">
    <location>
        <begin position="84"/>
        <end position="104"/>
    </location>
</feature>
<accession>A0A1V3JR92</accession>
<comment type="caution">
    <text evidence="3">The sequence shown here is derived from an EMBL/GenBank/DDBJ whole genome shotgun (WGS) entry which is preliminary data.</text>
</comment>
<reference evidence="3 4" key="1">
    <citation type="submission" date="2016-10" db="EMBL/GenBank/DDBJ databases">
        <title>Rodentibacter gen. nov. and new species.</title>
        <authorList>
            <person name="Christensen H."/>
        </authorList>
    </citation>
    <scope>NUCLEOTIDE SEQUENCE [LARGE SCALE GENOMIC DNA]</scope>
    <source>
        <strain evidence="3 4">Ac151</strain>
    </source>
</reference>
<evidence type="ECO:0000313" key="3">
    <source>
        <dbReference type="EMBL" id="OOF59352.1"/>
    </source>
</evidence>
<keyword evidence="2" id="KW-0472">Membrane</keyword>
<name>A0A1V3JR92_9PAST</name>
<protein>
    <submittedName>
        <fullName evidence="3">Chemotaxis protein</fullName>
    </submittedName>
</protein>
<sequence>MFNFLSLKEKGILFIGPMLMGLVILFLGWQANHWRAEMIKEEQLKAKWQTAYFALNNQVQQFAEQQKQLTAAVNDLKTQQTKQTQDLKNALKQHQTWADSPVPDSVRGVFNAPANH</sequence>
<dbReference type="STRING" id="1907939.BKL49_04570"/>
<organism evidence="3 4">
    <name type="scientific">Rodentibacter myodis</name>
    <dbReference type="NCBI Taxonomy" id="1907939"/>
    <lineage>
        <taxon>Bacteria</taxon>
        <taxon>Pseudomonadati</taxon>
        <taxon>Pseudomonadota</taxon>
        <taxon>Gammaproteobacteria</taxon>
        <taxon>Pasteurellales</taxon>
        <taxon>Pasteurellaceae</taxon>
        <taxon>Rodentibacter</taxon>
    </lineage>
</organism>
<evidence type="ECO:0000256" key="1">
    <source>
        <dbReference type="SAM" id="MobiDB-lite"/>
    </source>
</evidence>
<dbReference type="RefSeq" id="WP_077423444.1">
    <property type="nucleotide sequence ID" value="NZ_MLHQ01000010.1"/>
</dbReference>
<proteinExistence type="predicted"/>
<dbReference type="EMBL" id="MLHQ01000010">
    <property type="protein sequence ID" value="OOF59352.1"/>
    <property type="molecule type" value="Genomic_DNA"/>
</dbReference>
<keyword evidence="2" id="KW-0812">Transmembrane</keyword>
<dbReference type="AlphaFoldDB" id="A0A1V3JR92"/>
<gene>
    <name evidence="3" type="ORF">BKL49_04570</name>
</gene>
<feature type="transmembrane region" description="Helical" evidence="2">
    <location>
        <begin position="12"/>
        <end position="31"/>
    </location>
</feature>
<keyword evidence="4" id="KW-1185">Reference proteome</keyword>
<dbReference type="OrthoDB" id="5678824at2"/>